<evidence type="ECO:0000259" key="5">
    <source>
        <dbReference type="Pfam" id="PF10342"/>
    </source>
</evidence>
<dbReference type="Pfam" id="PF05390">
    <property type="entry name" value="Kre9_KNH1_C"/>
    <property type="match status" value="1"/>
</dbReference>
<dbReference type="PANTHER" id="PTHR28154">
    <property type="entry name" value="CELL WALL SYNTHESIS PROTEIN KNH1-RELATED"/>
    <property type="match status" value="1"/>
</dbReference>
<dbReference type="Pfam" id="PF10342">
    <property type="entry name" value="Kre9_KNH"/>
    <property type="match status" value="1"/>
</dbReference>
<dbReference type="GO" id="GO:0042546">
    <property type="term" value="P:cell wall biogenesis"/>
    <property type="evidence" value="ECO:0007669"/>
    <property type="project" value="InterPro"/>
</dbReference>
<gene>
    <name evidence="6" type="ORF">FN846DRAFT_999662</name>
</gene>
<sequence length="258" mass="27744">MRSLSFLSAAISALLVRQVAADIQITSPTASTKWTGGTTVQMMWKDDGNSPSLDQFSTFNVFLCWGSNDVPMCDQILGPASSKFSANQLNAKFQIPATVGGNGDVYFLKMETIATAGGYTWNYSPRFTLSGMTGSFSAAAIAEQKKGDTSPPNRVDTTTGATTTPAGDTGVPYTMQTGPTRYAPMQTQPGTKIKAKSASRRYPTSSVSIYKTMAPPAVAQTTITMPWTYTVTSKENTASPAPMPSDDDMARFLMRWRD</sequence>
<dbReference type="PANTHER" id="PTHR28154:SF1">
    <property type="entry name" value="CELL WALL SYNTHESIS PROTEIN KNH1-RELATED"/>
    <property type="match status" value="1"/>
</dbReference>
<dbReference type="InterPro" id="IPR018466">
    <property type="entry name" value="Kre9/Knh1-like_N"/>
</dbReference>
<dbReference type="InParanoid" id="A0A5J5EI38"/>
<organism evidence="6 7">
    <name type="scientific">Sphaerosporella brunnea</name>
    <dbReference type="NCBI Taxonomy" id="1250544"/>
    <lineage>
        <taxon>Eukaryota</taxon>
        <taxon>Fungi</taxon>
        <taxon>Dikarya</taxon>
        <taxon>Ascomycota</taxon>
        <taxon>Pezizomycotina</taxon>
        <taxon>Pezizomycetes</taxon>
        <taxon>Pezizales</taxon>
        <taxon>Pyronemataceae</taxon>
        <taxon>Sphaerosporella</taxon>
    </lineage>
</organism>
<dbReference type="InterPro" id="IPR045328">
    <property type="entry name" value="Kre9/Knh1"/>
</dbReference>
<accession>A0A5J5EI38</accession>
<keyword evidence="7" id="KW-1185">Reference proteome</keyword>
<evidence type="ECO:0000259" key="4">
    <source>
        <dbReference type="Pfam" id="PF05390"/>
    </source>
</evidence>
<comment type="caution">
    <text evidence="6">The sequence shown here is derived from an EMBL/GenBank/DDBJ whole genome shotgun (WGS) entry which is preliminary data.</text>
</comment>
<evidence type="ECO:0000313" key="7">
    <source>
        <dbReference type="Proteomes" id="UP000326924"/>
    </source>
</evidence>
<proteinExistence type="predicted"/>
<dbReference type="GO" id="GO:0005576">
    <property type="term" value="C:extracellular region"/>
    <property type="evidence" value="ECO:0007669"/>
    <property type="project" value="TreeGrafter"/>
</dbReference>
<dbReference type="Proteomes" id="UP000326924">
    <property type="component" value="Unassembled WGS sequence"/>
</dbReference>
<feature type="compositionally biased region" description="Low complexity" evidence="2">
    <location>
        <begin position="155"/>
        <end position="172"/>
    </location>
</feature>
<reference evidence="6 7" key="1">
    <citation type="submission" date="2019-09" db="EMBL/GenBank/DDBJ databases">
        <title>Draft genome of the ectomycorrhizal ascomycete Sphaerosporella brunnea.</title>
        <authorList>
            <consortium name="DOE Joint Genome Institute"/>
            <person name="Benucci G.M."/>
            <person name="Marozzi G."/>
            <person name="Antonielli L."/>
            <person name="Sanchez S."/>
            <person name="Marco P."/>
            <person name="Wang X."/>
            <person name="Falini L.B."/>
            <person name="Barry K."/>
            <person name="Haridas S."/>
            <person name="Lipzen A."/>
            <person name="Labutti K."/>
            <person name="Grigoriev I.V."/>
            <person name="Murat C."/>
            <person name="Martin F."/>
            <person name="Albertini E."/>
            <person name="Donnini D."/>
            <person name="Bonito G."/>
        </authorList>
    </citation>
    <scope>NUCLEOTIDE SEQUENCE [LARGE SCALE GENOMIC DNA]</scope>
    <source>
        <strain evidence="6 7">Sb_GMNB300</strain>
    </source>
</reference>
<protein>
    <submittedName>
        <fullName evidence="6">Beta-1,6-glucan boisynthesis protein-like protein</fullName>
    </submittedName>
</protein>
<evidence type="ECO:0000256" key="3">
    <source>
        <dbReference type="SAM" id="SignalP"/>
    </source>
</evidence>
<evidence type="ECO:0000256" key="2">
    <source>
        <dbReference type="SAM" id="MobiDB-lite"/>
    </source>
</evidence>
<evidence type="ECO:0000313" key="6">
    <source>
        <dbReference type="EMBL" id="KAA8894586.1"/>
    </source>
</evidence>
<dbReference type="OrthoDB" id="2432613at2759"/>
<feature type="region of interest" description="Disordered" evidence="2">
    <location>
        <begin position="143"/>
        <end position="172"/>
    </location>
</feature>
<dbReference type="EMBL" id="VXIS01000328">
    <property type="protein sequence ID" value="KAA8894586.1"/>
    <property type="molecule type" value="Genomic_DNA"/>
</dbReference>
<dbReference type="FunCoup" id="A0A5J5EI38">
    <property type="interactions" value="26"/>
</dbReference>
<evidence type="ECO:0000256" key="1">
    <source>
        <dbReference type="ARBA" id="ARBA00022729"/>
    </source>
</evidence>
<feature type="chain" id="PRO_5023849766" evidence="3">
    <location>
        <begin position="22"/>
        <end position="258"/>
    </location>
</feature>
<dbReference type="GO" id="GO:0031505">
    <property type="term" value="P:fungal-type cell wall organization"/>
    <property type="evidence" value="ECO:0007669"/>
    <property type="project" value="TreeGrafter"/>
</dbReference>
<keyword evidence="1 3" id="KW-0732">Signal</keyword>
<dbReference type="InterPro" id="IPR008659">
    <property type="entry name" value="Kre9/Knh1_C"/>
</dbReference>
<dbReference type="AlphaFoldDB" id="A0A5J5EI38"/>
<dbReference type="GO" id="GO:0006078">
    <property type="term" value="P:(1-&gt;6)-beta-D-glucan biosynthetic process"/>
    <property type="evidence" value="ECO:0007669"/>
    <property type="project" value="InterPro"/>
</dbReference>
<feature type="signal peptide" evidence="3">
    <location>
        <begin position="1"/>
        <end position="21"/>
    </location>
</feature>
<feature type="domain" description="Yeast cell wall synthesis Kre9/Knh1 C-terminal" evidence="4">
    <location>
        <begin position="171"/>
        <end position="246"/>
    </location>
</feature>
<name>A0A5J5EI38_9PEZI</name>
<feature type="domain" description="Yeast cell wall synthesis Kre9/Knh1-like N-terminal" evidence="5">
    <location>
        <begin position="27"/>
        <end position="129"/>
    </location>
</feature>